<dbReference type="InterPro" id="IPR010161">
    <property type="entry name" value="Peptidase_M20B"/>
</dbReference>
<keyword evidence="12" id="KW-1185">Reference proteome</keyword>
<feature type="domain" description="Peptidase M20 dimerisation" evidence="10">
    <location>
        <begin position="226"/>
        <end position="325"/>
    </location>
</feature>
<feature type="binding site" evidence="9">
    <location>
        <position position="193"/>
    </location>
    <ligand>
        <name>Zn(2+)</name>
        <dbReference type="ChEBI" id="CHEBI:29105"/>
        <label>2</label>
    </ligand>
</feature>
<evidence type="ECO:0000256" key="6">
    <source>
        <dbReference type="ARBA" id="ARBA00023049"/>
    </source>
</evidence>
<dbReference type="SUPFAM" id="SSF55031">
    <property type="entry name" value="Bacterial exopeptidase dimerisation domain"/>
    <property type="match status" value="1"/>
</dbReference>
<comment type="caution">
    <text evidence="11">The sequence shown here is derived from an EMBL/GenBank/DDBJ whole genome shotgun (WGS) entry which is preliminary data.</text>
</comment>
<accession>A0A939K253</accession>
<reference evidence="11 12" key="1">
    <citation type="submission" date="2021-03" db="EMBL/GenBank/DDBJ databases">
        <title>Fibrella sp. HMF5036 genome sequencing and assembly.</title>
        <authorList>
            <person name="Kang H."/>
            <person name="Kim H."/>
            <person name="Bae S."/>
            <person name="Joh K."/>
        </authorList>
    </citation>
    <scope>NUCLEOTIDE SEQUENCE [LARGE SCALE GENOMIC DNA]</scope>
    <source>
        <strain evidence="11 12">HMF5036</strain>
    </source>
</reference>
<dbReference type="Gene3D" id="3.40.630.10">
    <property type="entry name" value="Zn peptidases"/>
    <property type="match status" value="1"/>
</dbReference>
<dbReference type="NCBIfam" id="TIGR01882">
    <property type="entry name" value="peptidase-T"/>
    <property type="match status" value="1"/>
</dbReference>
<sequence length="425" mass="46408">MINTESLVNRFLRYVQIDTQSDPQSTAGPTTEKQKDLGRLLVSELHELGITDAELDDFGYVYATIPANVLDEGDPDLPTLQPPTICFCAHMDTSPDVTGAGVKPIIHHAWDGSDIQLPDRESAADAPIVIRRADHPDLNQQVGNDIITASGTTLLGADNKSGIAAIMAAAEYLMTNPEVPHGRIRLLFTPDEEVGRGTANLDMKRLDAHFGYTIDGESLGTLEDETFSADGVKIVIQGVSTHPGFAKGKLENALKIAGDILAGLPQKCLSPETTEGKEGFVHPTHIEGNQDRVTLNFIVRDFTTEGLHAHETLLQNLLNSVLRDYPNSTATFSVTEQYRNMKEVLDRHPAVVDKALEAIRRAGLTPNRRSIRGGTDGSRLSFMGLPCPNIFAGEHAFHSRQEWVSVQDMQKAAEVVVHLAQIWAE</sequence>
<keyword evidence="6" id="KW-0482">Metalloprotease</keyword>
<evidence type="ECO:0000256" key="5">
    <source>
        <dbReference type="ARBA" id="ARBA00022833"/>
    </source>
</evidence>
<dbReference type="InterPro" id="IPR011650">
    <property type="entry name" value="Peptidase_M20_dimer"/>
</dbReference>
<feature type="active site" description="Proton acceptor" evidence="8">
    <location>
        <position position="192"/>
    </location>
</feature>
<evidence type="ECO:0000256" key="1">
    <source>
        <dbReference type="ARBA" id="ARBA00009692"/>
    </source>
</evidence>
<dbReference type="GO" id="GO:0006508">
    <property type="term" value="P:proteolysis"/>
    <property type="evidence" value="ECO:0007669"/>
    <property type="project" value="UniProtKB-UniRule"/>
</dbReference>
<evidence type="ECO:0000313" key="12">
    <source>
        <dbReference type="Proteomes" id="UP000664795"/>
    </source>
</evidence>
<dbReference type="PANTHER" id="PTHR42994">
    <property type="entry name" value="PEPTIDASE T"/>
    <property type="match status" value="1"/>
</dbReference>
<dbReference type="EMBL" id="JAFMYU010000022">
    <property type="protein sequence ID" value="MBO0933746.1"/>
    <property type="molecule type" value="Genomic_DNA"/>
</dbReference>
<evidence type="ECO:0000256" key="7">
    <source>
        <dbReference type="NCBIfam" id="TIGR01882"/>
    </source>
</evidence>
<dbReference type="SUPFAM" id="SSF53187">
    <property type="entry name" value="Zn-dependent exopeptidases"/>
    <property type="match status" value="1"/>
</dbReference>
<dbReference type="RefSeq" id="WP_207337711.1">
    <property type="nucleotide sequence ID" value="NZ_JAFMYU010000022.1"/>
</dbReference>
<keyword evidence="4 11" id="KW-0378">Hydrolase</keyword>
<dbReference type="EC" id="3.4.11.4" evidence="7"/>
<evidence type="ECO:0000256" key="3">
    <source>
        <dbReference type="ARBA" id="ARBA00022723"/>
    </source>
</evidence>
<dbReference type="AlphaFoldDB" id="A0A939K253"/>
<dbReference type="GO" id="GO:0005829">
    <property type="term" value="C:cytosol"/>
    <property type="evidence" value="ECO:0007669"/>
    <property type="project" value="TreeGrafter"/>
</dbReference>
<dbReference type="Gene3D" id="3.30.70.360">
    <property type="match status" value="1"/>
</dbReference>
<dbReference type="Pfam" id="PF07687">
    <property type="entry name" value="M20_dimer"/>
    <property type="match status" value="1"/>
</dbReference>
<dbReference type="GO" id="GO:0045148">
    <property type="term" value="F:tripeptide aminopeptidase activity"/>
    <property type="evidence" value="ECO:0007669"/>
    <property type="project" value="UniProtKB-UniRule"/>
</dbReference>
<evidence type="ECO:0000256" key="8">
    <source>
        <dbReference type="PIRSR" id="PIRSR037215-1"/>
    </source>
</evidence>
<dbReference type="GO" id="GO:0008270">
    <property type="term" value="F:zinc ion binding"/>
    <property type="evidence" value="ECO:0007669"/>
    <property type="project" value="InterPro"/>
</dbReference>
<protein>
    <recommendedName>
        <fullName evidence="7">Peptidase T</fullName>
        <ecNumber evidence="7">3.4.11.4</ecNumber>
    </recommendedName>
</protein>
<feature type="binding site" evidence="9">
    <location>
        <position position="90"/>
    </location>
    <ligand>
        <name>Zn(2+)</name>
        <dbReference type="ChEBI" id="CHEBI:29105"/>
        <label>1</label>
    </ligand>
</feature>
<dbReference type="InterPro" id="IPR002933">
    <property type="entry name" value="Peptidase_M20"/>
</dbReference>
<dbReference type="GO" id="GO:0006518">
    <property type="term" value="P:peptide metabolic process"/>
    <property type="evidence" value="ECO:0007669"/>
    <property type="project" value="InterPro"/>
</dbReference>
<evidence type="ECO:0000256" key="9">
    <source>
        <dbReference type="PIRSR" id="PIRSR037215-2"/>
    </source>
</evidence>
<feature type="active site" evidence="8">
    <location>
        <position position="92"/>
    </location>
</feature>
<dbReference type="GO" id="GO:0008237">
    <property type="term" value="F:metallopeptidase activity"/>
    <property type="evidence" value="ECO:0007669"/>
    <property type="project" value="UniProtKB-KW"/>
</dbReference>
<evidence type="ECO:0000256" key="2">
    <source>
        <dbReference type="ARBA" id="ARBA00022670"/>
    </source>
</evidence>
<dbReference type="PIRSF" id="PIRSF037215">
    <property type="entry name" value="Peptidase_M20B"/>
    <property type="match status" value="1"/>
</dbReference>
<organism evidence="11 12">
    <name type="scientific">Fibrella aquatilis</name>
    <dbReference type="NCBI Taxonomy" id="2817059"/>
    <lineage>
        <taxon>Bacteria</taxon>
        <taxon>Pseudomonadati</taxon>
        <taxon>Bacteroidota</taxon>
        <taxon>Cytophagia</taxon>
        <taxon>Cytophagales</taxon>
        <taxon>Spirosomataceae</taxon>
        <taxon>Fibrella</taxon>
    </lineage>
</organism>
<comment type="cofactor">
    <cofactor evidence="9">
        <name>Zn(2+)</name>
        <dbReference type="ChEBI" id="CHEBI:29105"/>
    </cofactor>
    <text evidence="9">Binds 2 Zn(2+) ions per subunit.</text>
</comment>
<dbReference type="PROSITE" id="PS00759">
    <property type="entry name" value="ARGE_DAPE_CPG2_2"/>
    <property type="match status" value="1"/>
</dbReference>
<dbReference type="InterPro" id="IPR001261">
    <property type="entry name" value="ArgE/DapE_CS"/>
</dbReference>
<dbReference type="InterPro" id="IPR036264">
    <property type="entry name" value="Bact_exopeptidase_dim_dom"/>
</dbReference>
<keyword evidence="5 9" id="KW-0862">Zinc</keyword>
<gene>
    <name evidence="11" type="primary">pepT</name>
    <name evidence="11" type="ORF">J2I48_22250</name>
</gene>
<feature type="binding site" evidence="9">
    <location>
        <position position="158"/>
    </location>
    <ligand>
        <name>Zn(2+)</name>
        <dbReference type="ChEBI" id="CHEBI:29105"/>
        <label>1</label>
    </ligand>
</feature>
<dbReference type="Proteomes" id="UP000664795">
    <property type="component" value="Unassembled WGS sequence"/>
</dbReference>
<evidence type="ECO:0000256" key="4">
    <source>
        <dbReference type="ARBA" id="ARBA00022801"/>
    </source>
</evidence>
<dbReference type="Pfam" id="PF01546">
    <property type="entry name" value="Peptidase_M20"/>
    <property type="match status" value="1"/>
</dbReference>
<feature type="binding site" evidence="9">
    <location>
        <position position="215"/>
    </location>
    <ligand>
        <name>Zn(2+)</name>
        <dbReference type="ChEBI" id="CHEBI:29105"/>
        <label>1</label>
    </ligand>
</feature>
<dbReference type="NCBIfam" id="NF009920">
    <property type="entry name" value="PRK13381.1"/>
    <property type="match status" value="1"/>
</dbReference>
<keyword evidence="3 9" id="KW-0479">Metal-binding</keyword>
<feature type="binding site" evidence="9">
    <location>
        <position position="158"/>
    </location>
    <ligand>
        <name>Zn(2+)</name>
        <dbReference type="ChEBI" id="CHEBI:29105"/>
        <label>2</label>
    </ligand>
</feature>
<evidence type="ECO:0000313" key="11">
    <source>
        <dbReference type="EMBL" id="MBO0933746.1"/>
    </source>
</evidence>
<comment type="similarity">
    <text evidence="1">Belongs to the peptidase M20B family.</text>
</comment>
<dbReference type="PANTHER" id="PTHR42994:SF1">
    <property type="entry name" value="PEPTIDASE T"/>
    <property type="match status" value="1"/>
</dbReference>
<dbReference type="NCBIfam" id="NF003976">
    <property type="entry name" value="PRK05469.1"/>
    <property type="match status" value="1"/>
</dbReference>
<keyword evidence="11" id="KW-0031">Aminopeptidase</keyword>
<proteinExistence type="inferred from homology"/>
<feature type="binding site" evidence="9">
    <location>
        <position position="398"/>
    </location>
    <ligand>
        <name>Zn(2+)</name>
        <dbReference type="ChEBI" id="CHEBI:29105"/>
        <label>2</label>
    </ligand>
</feature>
<keyword evidence="2" id="KW-0645">Protease</keyword>
<evidence type="ECO:0000259" key="10">
    <source>
        <dbReference type="Pfam" id="PF07687"/>
    </source>
</evidence>
<name>A0A939K253_9BACT</name>